<evidence type="ECO:0000313" key="1">
    <source>
        <dbReference type="EMBL" id="JAH15127.1"/>
    </source>
</evidence>
<sequence length="34" mass="3917">MSPSSLRNLESNPSCIHFELSPQQQRLLNKCNIM</sequence>
<organism evidence="1">
    <name type="scientific">Anguilla anguilla</name>
    <name type="common">European freshwater eel</name>
    <name type="synonym">Muraena anguilla</name>
    <dbReference type="NCBI Taxonomy" id="7936"/>
    <lineage>
        <taxon>Eukaryota</taxon>
        <taxon>Metazoa</taxon>
        <taxon>Chordata</taxon>
        <taxon>Craniata</taxon>
        <taxon>Vertebrata</taxon>
        <taxon>Euteleostomi</taxon>
        <taxon>Actinopterygii</taxon>
        <taxon>Neopterygii</taxon>
        <taxon>Teleostei</taxon>
        <taxon>Anguilliformes</taxon>
        <taxon>Anguillidae</taxon>
        <taxon>Anguilla</taxon>
    </lineage>
</organism>
<name>A0A0E9QF34_ANGAN</name>
<accession>A0A0E9QF34</accession>
<protein>
    <submittedName>
        <fullName evidence="1">Uncharacterized protein</fullName>
    </submittedName>
</protein>
<dbReference type="EMBL" id="GBXM01093450">
    <property type="protein sequence ID" value="JAH15127.1"/>
    <property type="molecule type" value="Transcribed_RNA"/>
</dbReference>
<dbReference type="AlphaFoldDB" id="A0A0E9QF34"/>
<reference evidence="1" key="2">
    <citation type="journal article" date="2015" name="Fish Shellfish Immunol.">
        <title>Early steps in the European eel (Anguilla anguilla)-Vibrio vulnificus interaction in the gills: Role of the RtxA13 toxin.</title>
        <authorList>
            <person name="Callol A."/>
            <person name="Pajuelo D."/>
            <person name="Ebbesson L."/>
            <person name="Teles M."/>
            <person name="MacKenzie S."/>
            <person name="Amaro C."/>
        </authorList>
    </citation>
    <scope>NUCLEOTIDE SEQUENCE</scope>
</reference>
<proteinExistence type="predicted"/>
<reference evidence="1" key="1">
    <citation type="submission" date="2014-11" db="EMBL/GenBank/DDBJ databases">
        <authorList>
            <person name="Amaro Gonzalez C."/>
        </authorList>
    </citation>
    <scope>NUCLEOTIDE SEQUENCE</scope>
</reference>